<dbReference type="InterPro" id="IPR029063">
    <property type="entry name" value="SAM-dependent_MTases_sf"/>
</dbReference>
<dbReference type="GO" id="GO:0032259">
    <property type="term" value="P:methylation"/>
    <property type="evidence" value="ECO:0007669"/>
    <property type="project" value="UniProtKB-KW"/>
</dbReference>
<feature type="region of interest" description="Disordered" evidence="6">
    <location>
        <begin position="1"/>
        <end position="20"/>
    </location>
</feature>
<accession>N6W6A9</accession>
<comment type="caution">
    <text evidence="8">The sequence shown here is derived from an EMBL/GenBank/DDBJ whole genome shotgun (WGS) entry which is preliminary data.</text>
</comment>
<dbReference type="InterPro" id="IPR050723">
    <property type="entry name" value="CFA/CMAS"/>
</dbReference>
<dbReference type="OrthoDB" id="9782855at2"/>
<dbReference type="InterPro" id="IPR003333">
    <property type="entry name" value="CMAS"/>
</dbReference>
<dbReference type="GO" id="GO:0008168">
    <property type="term" value="F:methyltransferase activity"/>
    <property type="evidence" value="ECO:0007669"/>
    <property type="project" value="UniProtKB-KW"/>
</dbReference>
<organism evidence="8 9">
    <name type="scientific">Marinobacter nanhaiticus D15-8W</name>
    <dbReference type="NCBI Taxonomy" id="626887"/>
    <lineage>
        <taxon>Bacteria</taxon>
        <taxon>Pseudomonadati</taxon>
        <taxon>Pseudomonadota</taxon>
        <taxon>Gammaproteobacteria</taxon>
        <taxon>Pseudomonadales</taxon>
        <taxon>Marinobacteraceae</taxon>
        <taxon>Marinobacter</taxon>
    </lineage>
</organism>
<dbReference type="SUPFAM" id="SSF53335">
    <property type="entry name" value="S-adenosyl-L-methionine-dependent methyltransferases"/>
    <property type="match status" value="1"/>
</dbReference>
<proteinExistence type="inferred from homology"/>
<evidence type="ECO:0000256" key="3">
    <source>
        <dbReference type="ARBA" id="ARBA00022679"/>
    </source>
</evidence>
<dbReference type="CDD" id="cd02440">
    <property type="entry name" value="AdoMet_MTases"/>
    <property type="match status" value="1"/>
</dbReference>
<evidence type="ECO:0000256" key="5">
    <source>
        <dbReference type="ARBA" id="ARBA00023098"/>
    </source>
</evidence>
<dbReference type="Pfam" id="PF25371">
    <property type="entry name" value="DUF7884"/>
    <property type="match status" value="1"/>
</dbReference>
<dbReference type="PANTHER" id="PTHR43667:SF1">
    <property type="entry name" value="CYCLOPROPANE-FATTY-ACYL-PHOSPHOLIPID SYNTHASE"/>
    <property type="match status" value="1"/>
</dbReference>
<dbReference type="Proteomes" id="UP000013165">
    <property type="component" value="Unassembled WGS sequence"/>
</dbReference>
<dbReference type="InterPro" id="IPR057206">
    <property type="entry name" value="DUF7884"/>
</dbReference>
<evidence type="ECO:0000313" key="8">
    <source>
        <dbReference type="EMBL" id="ENO15749.1"/>
    </source>
</evidence>
<dbReference type="AlphaFoldDB" id="N6W6A9"/>
<evidence type="ECO:0000256" key="1">
    <source>
        <dbReference type="ARBA" id="ARBA00010815"/>
    </source>
</evidence>
<keyword evidence="5" id="KW-0443">Lipid metabolism</keyword>
<feature type="domain" description="DUF7884" evidence="7">
    <location>
        <begin position="47"/>
        <end position="125"/>
    </location>
</feature>
<keyword evidence="4" id="KW-0949">S-adenosyl-L-methionine</keyword>
<evidence type="ECO:0000259" key="7">
    <source>
        <dbReference type="Pfam" id="PF25371"/>
    </source>
</evidence>
<dbReference type="GO" id="GO:0008610">
    <property type="term" value="P:lipid biosynthetic process"/>
    <property type="evidence" value="ECO:0007669"/>
    <property type="project" value="InterPro"/>
</dbReference>
<dbReference type="STRING" id="626887.J057_10371"/>
<name>N6W6A9_9GAMM</name>
<dbReference type="eggNOG" id="COG2230">
    <property type="taxonomic scope" value="Bacteria"/>
</dbReference>
<dbReference type="HOGENOM" id="CLU_026434_6_1_6"/>
<dbReference type="PATRIC" id="fig|626887.3.peg.2079"/>
<comment type="similarity">
    <text evidence="1">Belongs to the CFA/CMAS family.</text>
</comment>
<dbReference type="PANTHER" id="PTHR43667">
    <property type="entry name" value="CYCLOPROPANE-FATTY-ACYL-PHOSPHOLIPID SYNTHASE"/>
    <property type="match status" value="1"/>
</dbReference>
<feature type="compositionally biased region" description="Basic and acidic residues" evidence="6">
    <location>
        <begin position="1"/>
        <end position="12"/>
    </location>
</feature>
<dbReference type="RefSeq" id="WP_004580040.1">
    <property type="nucleotide sequence ID" value="NZ_AP028878.1"/>
</dbReference>
<evidence type="ECO:0000256" key="6">
    <source>
        <dbReference type="SAM" id="MobiDB-lite"/>
    </source>
</evidence>
<reference evidence="8 9" key="1">
    <citation type="journal article" date="2013" name="Genome Announc.">
        <title>Genome Sequence of the Polycyclic Aromatic Hydrocarbon-Degrading Bacterium Strain Marinobacter nanhaiticus D15-8WT.</title>
        <authorList>
            <person name="Cui Z."/>
            <person name="Gao W."/>
            <person name="Li Q."/>
            <person name="Xu G."/>
            <person name="Zheng L."/>
        </authorList>
    </citation>
    <scope>NUCLEOTIDE SEQUENCE [LARGE SCALE GENOMIC DNA]</scope>
    <source>
        <strain evidence="8 9">D15-8W</strain>
    </source>
</reference>
<keyword evidence="3 8" id="KW-0808">Transferase</keyword>
<evidence type="ECO:0000256" key="4">
    <source>
        <dbReference type="ARBA" id="ARBA00022691"/>
    </source>
</evidence>
<gene>
    <name evidence="8" type="ORF">J057_10371</name>
</gene>
<keyword evidence="9" id="KW-1185">Reference proteome</keyword>
<dbReference type="EMBL" id="APLQ01000011">
    <property type="protein sequence ID" value="ENO15749.1"/>
    <property type="molecule type" value="Genomic_DNA"/>
</dbReference>
<keyword evidence="2 8" id="KW-0489">Methyltransferase</keyword>
<dbReference type="PIRSF" id="PIRSF003085">
    <property type="entry name" value="CMAS"/>
    <property type="match status" value="1"/>
</dbReference>
<evidence type="ECO:0000313" key="9">
    <source>
        <dbReference type="Proteomes" id="UP000013165"/>
    </source>
</evidence>
<dbReference type="Pfam" id="PF02353">
    <property type="entry name" value="CMAS"/>
    <property type="match status" value="1"/>
</dbReference>
<evidence type="ECO:0000256" key="2">
    <source>
        <dbReference type="ARBA" id="ARBA00022603"/>
    </source>
</evidence>
<protein>
    <submittedName>
        <fullName evidence="8">Class I SAM-dependent methyltransferase</fullName>
    </submittedName>
</protein>
<dbReference type="Gene3D" id="3.40.50.150">
    <property type="entry name" value="Vaccinia Virus protein VP39"/>
    <property type="match status" value="1"/>
</dbReference>
<sequence>MAYQDTRSRDEAAETPLSGSRQGNALSIPLAQYETRRSPYIWERKLLQKLLKLAGGPPVQFELWDDTLIRLDGTSPRFTLGLTDPKALYQLLGNPNLAFGDLYSTGRLQVEGDLAELLTLLYRSLNRARKEWPYWLEKVWANHAPRSTGVSEARQNINHHYDLGNAFYRLWLDKAQMQYTCAYYESEDLTLEQAQLAKLEHVCRKLQLKPGQTVVEAGCGWGGLARYMAKNYGVKVHAYNISREQLAYAREEAKRQELDHLIDYIEDDYRNISGQYDAFVSVGMLEHVGKSHYGDMSGVIQRSLKPEGLALLHSIGRNRPMKMNAWIEKRIFPGAYPPSIGEFMGLCEDGGFSVLDVENLRLHYARTLEHWKERFEAHADEVTTMYDEHFTRAWRMYLAGSIAAFKASSLQLFQVVLTHGENNQVPRNRKHLYETPAAPESV</sequence>